<evidence type="ECO:0000313" key="3">
    <source>
        <dbReference type="Proteomes" id="UP000437131"/>
    </source>
</evidence>
<evidence type="ECO:0000256" key="1">
    <source>
        <dbReference type="SAM" id="Phobius"/>
    </source>
</evidence>
<reference evidence="2 3" key="1">
    <citation type="submission" date="2019-11" db="EMBL/GenBank/DDBJ databases">
        <title>Isolation of a new High Light Tolerant Cyanobacteria.</title>
        <authorList>
            <person name="Dobson Z."/>
            <person name="Vaughn N."/>
            <person name="Vaughn M."/>
            <person name="Fromme P."/>
            <person name="Mazor Y."/>
        </authorList>
    </citation>
    <scope>NUCLEOTIDE SEQUENCE [LARGE SCALE GENOMIC DNA]</scope>
    <source>
        <strain evidence="2 3">0216</strain>
    </source>
</reference>
<gene>
    <name evidence="2" type="ORF">GGC33_11670</name>
</gene>
<organism evidence="2 3">
    <name type="scientific">Cyanobacterium aponinum 0216</name>
    <dbReference type="NCBI Taxonomy" id="2676140"/>
    <lineage>
        <taxon>Bacteria</taxon>
        <taxon>Bacillati</taxon>
        <taxon>Cyanobacteriota</taxon>
        <taxon>Cyanophyceae</taxon>
        <taxon>Oscillatoriophycideae</taxon>
        <taxon>Chroococcales</taxon>
        <taxon>Geminocystaceae</taxon>
        <taxon>Cyanobacterium</taxon>
    </lineage>
</organism>
<dbReference type="EMBL" id="WMIA01000014">
    <property type="protein sequence ID" value="MTF39580.1"/>
    <property type="molecule type" value="Genomic_DNA"/>
</dbReference>
<protein>
    <submittedName>
        <fullName evidence="2">Uncharacterized protein</fullName>
    </submittedName>
</protein>
<dbReference type="Proteomes" id="UP000437131">
    <property type="component" value="Unassembled WGS sequence"/>
</dbReference>
<accession>A0A844GU43</accession>
<sequence length="84" mass="9677">MKEDNLRSRKRKPRNLSEKLDAQVEKIVYKVMTNKGLEETVNTAIQKALISLIIRYSALIIIGLLLVLALQNLILVIILKSFWE</sequence>
<feature type="transmembrane region" description="Helical" evidence="1">
    <location>
        <begin position="56"/>
        <end position="79"/>
    </location>
</feature>
<proteinExistence type="predicted"/>
<dbReference type="AlphaFoldDB" id="A0A844GU43"/>
<keyword evidence="1" id="KW-0812">Transmembrane</keyword>
<dbReference type="RefSeq" id="WP_155084115.1">
    <property type="nucleotide sequence ID" value="NZ_WMIA01000014.1"/>
</dbReference>
<comment type="caution">
    <text evidence="2">The sequence shown here is derived from an EMBL/GenBank/DDBJ whole genome shotgun (WGS) entry which is preliminary data.</text>
</comment>
<name>A0A844GU43_9CHRO</name>
<evidence type="ECO:0000313" key="2">
    <source>
        <dbReference type="EMBL" id="MTF39580.1"/>
    </source>
</evidence>
<keyword evidence="1" id="KW-0472">Membrane</keyword>
<keyword evidence="1" id="KW-1133">Transmembrane helix</keyword>